<dbReference type="Proteomes" id="UP000220102">
    <property type="component" value="Unassembled WGS sequence"/>
</dbReference>
<name>A0A2A8CUW9_9BACT</name>
<keyword evidence="2 10" id="KW-0813">Transport</keyword>
<keyword evidence="12" id="KW-1133">Transmembrane helix</keyword>
<dbReference type="AlphaFoldDB" id="A0A2A8CUW9"/>
<dbReference type="GO" id="GO:0044718">
    <property type="term" value="P:siderophore transmembrane transport"/>
    <property type="evidence" value="ECO:0007669"/>
    <property type="project" value="TreeGrafter"/>
</dbReference>
<dbReference type="Pfam" id="PF13715">
    <property type="entry name" value="CarbopepD_reg_2"/>
    <property type="match status" value="1"/>
</dbReference>
<accession>A0A2A8CUW9</accession>
<evidence type="ECO:0000256" key="11">
    <source>
        <dbReference type="RuleBase" id="RU003357"/>
    </source>
</evidence>
<dbReference type="GO" id="GO:0015344">
    <property type="term" value="F:siderophore uptake transmembrane transporter activity"/>
    <property type="evidence" value="ECO:0007669"/>
    <property type="project" value="TreeGrafter"/>
</dbReference>
<comment type="caution">
    <text evidence="15">The sequence shown here is derived from an EMBL/GenBank/DDBJ whole genome shotgun (WGS) entry which is preliminary data.</text>
</comment>
<keyword evidence="5" id="KW-0732">Signal</keyword>
<dbReference type="SUPFAM" id="SSF56935">
    <property type="entry name" value="Porins"/>
    <property type="match status" value="1"/>
</dbReference>
<evidence type="ECO:0000259" key="14">
    <source>
        <dbReference type="Pfam" id="PF07715"/>
    </source>
</evidence>
<proteinExistence type="inferred from homology"/>
<comment type="subcellular location">
    <subcellularLocation>
        <location evidence="1 10">Cell outer membrane</location>
        <topology evidence="1 10">Multi-pass membrane protein</topology>
    </subcellularLocation>
</comment>
<evidence type="ECO:0000256" key="5">
    <source>
        <dbReference type="ARBA" id="ARBA00022729"/>
    </source>
</evidence>
<dbReference type="PANTHER" id="PTHR30069">
    <property type="entry name" value="TONB-DEPENDENT OUTER MEMBRANE RECEPTOR"/>
    <property type="match status" value="1"/>
</dbReference>
<evidence type="ECO:0000259" key="13">
    <source>
        <dbReference type="Pfam" id="PF00593"/>
    </source>
</evidence>
<evidence type="ECO:0000256" key="12">
    <source>
        <dbReference type="SAM" id="Phobius"/>
    </source>
</evidence>
<sequence length="866" mass="93233">MTPAVWRGVDASSQPCGQSRRLAMNRQNPLLWFIVVCALCLAGTADAWAQEQAQATGSISGAVLELDTEEPLTGANVLIEGLQRGTSTGADGTYRIENVPVGEYTLRVTFIGYENERRTISVTDREETVVDVVLTPRTFVGDEVVVTGSKRPEKLLDAPVQIEAISADELDVSGGGTYLSALSTVKGVDFVNVGINGQGISARGFNNHFNTRMLQMKDGRVAQLPGTGLPQGNFLPTSELDVKSIEVVVGPASALYGPNAHTGVVNVITKDPWDQSGVALNVRGGQQSLLDINGRTAGTFGDGTFGWKLTGQYMTADDFAPPSGGPNASASDSTHFYTPVFNESELVGDYDIESIRAEGSLYYRFGDDWQANFAYGFSENDNFGLTNNGRNHIRGWQVQYQNLQVSNENWFAQVTHTSNDAGDTYQINGVASSASIIYGQELAGGASPEQARQTALDQLPSLREANKFVDRGELWDSEIQYRNTVGLGSGSLDIVTGAQGRRYLPDSDGTFLADAVGRDLDATEVGGYLQLDYRPTDALRINGAVRVDDHSEYDTQISPKAAIVYSVLPNQNVRVGYNRAFKSPTVLEGNLFIPIPIPAGNGVPPGYVVNALGNYTGFEIRDPNGDVIREISALSPEEVNSIEVGYKGVFGKSVFLDIVAYQSWYNNFISPLQSVANGFTEIPFYADGTPVDAPGSNDNFNGLSTYVNFGEATVRGLDAGINVYFNDHFNVSGNLSLIELADFEEGDSGSNPLLLNVPTTKAKGSATVRDLGFDGWFLSASGRWHAAYEFASGSHWVSSNFYEDGEVPGRFSMGLTAGYTVPETGVQVKASVSNLFDTETPDVLGAPVTGRLFWMSATYTFDGLNL</sequence>
<feature type="domain" description="TonB-dependent receptor plug" evidence="14">
    <location>
        <begin position="155"/>
        <end position="264"/>
    </location>
</feature>
<dbReference type="PANTHER" id="PTHR30069:SF29">
    <property type="entry name" value="HEMOGLOBIN AND HEMOGLOBIN-HAPTOGLOBIN-BINDING PROTEIN 1-RELATED"/>
    <property type="match status" value="1"/>
</dbReference>
<organism evidence="15 16">
    <name type="scientific">Longibacter salinarum</name>
    <dbReference type="NCBI Taxonomy" id="1850348"/>
    <lineage>
        <taxon>Bacteria</taxon>
        <taxon>Pseudomonadati</taxon>
        <taxon>Rhodothermota</taxon>
        <taxon>Rhodothermia</taxon>
        <taxon>Rhodothermales</taxon>
        <taxon>Salisaetaceae</taxon>
        <taxon>Longibacter</taxon>
    </lineage>
</organism>
<evidence type="ECO:0000256" key="10">
    <source>
        <dbReference type="PROSITE-ProRule" id="PRU01360"/>
    </source>
</evidence>
<feature type="domain" description="TonB-dependent receptor-like beta-barrel" evidence="13">
    <location>
        <begin position="356"/>
        <end position="835"/>
    </location>
</feature>
<evidence type="ECO:0000256" key="2">
    <source>
        <dbReference type="ARBA" id="ARBA00022448"/>
    </source>
</evidence>
<gene>
    <name evidence="15" type="ORF">CRI94_14575</name>
</gene>
<dbReference type="EMBL" id="PDEQ01000008">
    <property type="protein sequence ID" value="PEN12260.1"/>
    <property type="molecule type" value="Genomic_DNA"/>
</dbReference>
<evidence type="ECO:0000256" key="3">
    <source>
        <dbReference type="ARBA" id="ARBA00022452"/>
    </source>
</evidence>
<dbReference type="Pfam" id="PF07715">
    <property type="entry name" value="Plug"/>
    <property type="match status" value="1"/>
</dbReference>
<dbReference type="InterPro" id="IPR000531">
    <property type="entry name" value="Beta-barrel_TonB"/>
</dbReference>
<evidence type="ECO:0000256" key="8">
    <source>
        <dbReference type="ARBA" id="ARBA00023170"/>
    </source>
</evidence>
<evidence type="ECO:0008006" key="17">
    <source>
        <dbReference type="Google" id="ProtNLM"/>
    </source>
</evidence>
<keyword evidence="7 10" id="KW-0472">Membrane</keyword>
<dbReference type="Gene3D" id="2.170.130.10">
    <property type="entry name" value="TonB-dependent receptor, plug domain"/>
    <property type="match status" value="1"/>
</dbReference>
<dbReference type="OrthoDB" id="9758472at2"/>
<evidence type="ECO:0000256" key="4">
    <source>
        <dbReference type="ARBA" id="ARBA00022692"/>
    </source>
</evidence>
<keyword evidence="3 10" id="KW-1134">Transmembrane beta strand</keyword>
<evidence type="ECO:0000313" key="15">
    <source>
        <dbReference type="EMBL" id="PEN12260.1"/>
    </source>
</evidence>
<evidence type="ECO:0000256" key="6">
    <source>
        <dbReference type="ARBA" id="ARBA00023077"/>
    </source>
</evidence>
<dbReference type="InterPro" id="IPR008969">
    <property type="entry name" value="CarboxyPept-like_regulatory"/>
</dbReference>
<reference evidence="15 16" key="1">
    <citation type="submission" date="2017-10" db="EMBL/GenBank/DDBJ databases">
        <title>Draft genome of Longibacter Salinarum.</title>
        <authorList>
            <person name="Goh K.M."/>
            <person name="Shamsir M.S."/>
            <person name="Lim S.W."/>
        </authorList>
    </citation>
    <scope>NUCLEOTIDE SEQUENCE [LARGE SCALE GENOMIC DNA]</scope>
    <source>
        <strain evidence="15 16">KCTC 52045</strain>
    </source>
</reference>
<evidence type="ECO:0000313" key="16">
    <source>
        <dbReference type="Proteomes" id="UP000220102"/>
    </source>
</evidence>
<evidence type="ECO:0000256" key="7">
    <source>
        <dbReference type="ARBA" id="ARBA00023136"/>
    </source>
</evidence>
<comment type="similarity">
    <text evidence="10 11">Belongs to the TonB-dependent receptor family.</text>
</comment>
<dbReference type="InterPro" id="IPR039426">
    <property type="entry name" value="TonB-dep_rcpt-like"/>
</dbReference>
<dbReference type="InterPro" id="IPR012910">
    <property type="entry name" value="Plug_dom"/>
</dbReference>
<keyword evidence="16" id="KW-1185">Reference proteome</keyword>
<dbReference type="Gene3D" id="2.40.170.20">
    <property type="entry name" value="TonB-dependent receptor, beta-barrel domain"/>
    <property type="match status" value="1"/>
</dbReference>
<dbReference type="GO" id="GO:0009279">
    <property type="term" value="C:cell outer membrane"/>
    <property type="evidence" value="ECO:0007669"/>
    <property type="project" value="UniProtKB-SubCell"/>
</dbReference>
<keyword evidence="9 10" id="KW-0998">Cell outer membrane</keyword>
<dbReference type="SUPFAM" id="SSF49464">
    <property type="entry name" value="Carboxypeptidase regulatory domain-like"/>
    <property type="match status" value="1"/>
</dbReference>
<evidence type="ECO:0000256" key="1">
    <source>
        <dbReference type="ARBA" id="ARBA00004571"/>
    </source>
</evidence>
<evidence type="ECO:0000256" key="9">
    <source>
        <dbReference type="ARBA" id="ARBA00023237"/>
    </source>
</evidence>
<keyword evidence="6 11" id="KW-0798">TonB box</keyword>
<keyword evidence="8" id="KW-0675">Receptor</keyword>
<dbReference type="Gene3D" id="2.60.40.1120">
    <property type="entry name" value="Carboxypeptidase-like, regulatory domain"/>
    <property type="match status" value="1"/>
</dbReference>
<feature type="transmembrane region" description="Helical" evidence="12">
    <location>
        <begin position="30"/>
        <end position="49"/>
    </location>
</feature>
<dbReference type="PROSITE" id="PS52016">
    <property type="entry name" value="TONB_DEPENDENT_REC_3"/>
    <property type="match status" value="1"/>
</dbReference>
<keyword evidence="4 10" id="KW-0812">Transmembrane</keyword>
<dbReference type="InterPro" id="IPR037066">
    <property type="entry name" value="Plug_dom_sf"/>
</dbReference>
<dbReference type="Pfam" id="PF00593">
    <property type="entry name" value="TonB_dep_Rec_b-barrel"/>
    <property type="match status" value="1"/>
</dbReference>
<dbReference type="InterPro" id="IPR036942">
    <property type="entry name" value="Beta-barrel_TonB_sf"/>
</dbReference>
<protein>
    <recommendedName>
        <fullName evidence="17">TonB-dependent receptor</fullName>
    </recommendedName>
</protein>